<proteinExistence type="predicted"/>
<dbReference type="VEuPathDB" id="FungiDB:PGTG_19174"/>
<dbReference type="Proteomes" id="UP000008783">
    <property type="component" value="Unassembled WGS sequence"/>
</dbReference>
<protein>
    <submittedName>
        <fullName evidence="2">Uncharacterized protein</fullName>
    </submittedName>
</protein>
<dbReference type="KEGG" id="pgr:PGTG_19174"/>
<evidence type="ECO:0000313" key="2">
    <source>
        <dbReference type="EMBL" id="EFP93228.2"/>
    </source>
</evidence>
<reference evidence="3" key="2">
    <citation type="journal article" date="2011" name="Proc. Natl. Acad. Sci. U.S.A.">
        <title>Obligate biotrophy features unraveled by the genomic analysis of rust fungi.</title>
        <authorList>
            <person name="Duplessis S."/>
            <person name="Cuomo C.A."/>
            <person name="Lin Y.-C."/>
            <person name="Aerts A."/>
            <person name="Tisserant E."/>
            <person name="Veneault-Fourrey C."/>
            <person name="Joly D.L."/>
            <person name="Hacquard S."/>
            <person name="Amselem J."/>
            <person name="Cantarel B.L."/>
            <person name="Chiu R."/>
            <person name="Coutinho P.M."/>
            <person name="Feau N."/>
            <person name="Field M."/>
            <person name="Frey P."/>
            <person name="Gelhaye E."/>
            <person name="Goldberg J."/>
            <person name="Grabherr M.G."/>
            <person name="Kodira C.D."/>
            <person name="Kohler A."/>
            <person name="Kuees U."/>
            <person name="Lindquist E.A."/>
            <person name="Lucas S.M."/>
            <person name="Mago R."/>
            <person name="Mauceli E."/>
            <person name="Morin E."/>
            <person name="Murat C."/>
            <person name="Pangilinan J.L."/>
            <person name="Park R."/>
            <person name="Pearson M."/>
            <person name="Quesneville H."/>
            <person name="Rouhier N."/>
            <person name="Sakthikumar S."/>
            <person name="Salamov A.A."/>
            <person name="Schmutz J."/>
            <person name="Selles B."/>
            <person name="Shapiro H."/>
            <person name="Tanguay P."/>
            <person name="Tuskan G.A."/>
            <person name="Henrissat B."/>
            <person name="Van de Peer Y."/>
            <person name="Rouze P."/>
            <person name="Ellis J.G."/>
            <person name="Dodds P.N."/>
            <person name="Schein J.E."/>
            <person name="Zhong S."/>
            <person name="Hamelin R.C."/>
            <person name="Grigoriev I.V."/>
            <person name="Szabo L.J."/>
            <person name="Martin F."/>
        </authorList>
    </citation>
    <scope>NUCLEOTIDE SEQUENCE [LARGE SCALE GENOMIC DNA]</scope>
    <source>
        <strain evidence="3">CRL 75-36-700-3 / race SCCL</strain>
    </source>
</reference>
<dbReference type="InParanoid" id="E3L9K3"/>
<sequence length="171" mass="18848">MAHPSHLESQANSSSPSSLNSNDIRTLDLNTESSGSTRPRHKVHGCRSMFSSIKAPVIPKSALPRSPSQSKSRAESAPPPASTSAIQPPAVIEVPEPCDLPPMLNETKYELVTWFHELQWIHSERHKRFGYGESFTTYVTRTCDRENFNLTLMAPPLPSSVENSGLILLPS</sequence>
<dbReference type="HOGENOM" id="CLU_133405_0_0_1"/>
<feature type="compositionally biased region" description="Polar residues" evidence="1">
    <location>
        <begin position="28"/>
        <end position="37"/>
    </location>
</feature>
<organism evidence="2 3">
    <name type="scientific">Puccinia graminis f. sp. tritici (strain CRL 75-36-700-3 / race SCCL)</name>
    <name type="common">Black stem rust fungus</name>
    <dbReference type="NCBI Taxonomy" id="418459"/>
    <lineage>
        <taxon>Eukaryota</taxon>
        <taxon>Fungi</taxon>
        <taxon>Dikarya</taxon>
        <taxon>Basidiomycota</taxon>
        <taxon>Pucciniomycotina</taxon>
        <taxon>Pucciniomycetes</taxon>
        <taxon>Pucciniales</taxon>
        <taxon>Pucciniaceae</taxon>
        <taxon>Puccinia</taxon>
    </lineage>
</organism>
<dbReference type="GeneID" id="10543379"/>
<reference key="1">
    <citation type="submission" date="2007-01" db="EMBL/GenBank/DDBJ databases">
        <title>The Genome Sequence of Puccinia graminis f. sp. tritici Strain CRL 75-36-700-3.</title>
        <authorList>
            <consortium name="The Broad Institute Genome Sequencing Platform"/>
            <person name="Birren B."/>
            <person name="Lander E."/>
            <person name="Galagan J."/>
            <person name="Nusbaum C."/>
            <person name="Devon K."/>
            <person name="Cuomo C."/>
            <person name="Jaffe D."/>
            <person name="Butler J."/>
            <person name="Alvarez P."/>
            <person name="Gnerre S."/>
            <person name="Grabherr M."/>
            <person name="Mauceli E."/>
            <person name="Brockman W."/>
            <person name="Young S."/>
            <person name="LaButti K."/>
            <person name="Sykes S."/>
            <person name="DeCaprio D."/>
            <person name="Crawford M."/>
            <person name="Koehrsen M."/>
            <person name="Engels R."/>
            <person name="Montgomery P."/>
            <person name="Pearson M."/>
            <person name="Howarth C."/>
            <person name="Larson L."/>
            <person name="White J."/>
            <person name="Zeng Q."/>
            <person name="Kodira C."/>
            <person name="Yandava C."/>
            <person name="Alvarado L."/>
            <person name="O'Leary S."/>
            <person name="Szabo L."/>
            <person name="Dean R."/>
            <person name="Schein J."/>
        </authorList>
    </citation>
    <scope>NUCLEOTIDE SEQUENCE</scope>
    <source>
        <strain>CRL 75-36-700-3</strain>
    </source>
</reference>
<feature type="region of interest" description="Disordered" evidence="1">
    <location>
        <begin position="1"/>
        <end position="88"/>
    </location>
</feature>
<keyword evidence="3" id="KW-1185">Reference proteome</keyword>
<dbReference type="AlphaFoldDB" id="E3L9K3"/>
<feature type="compositionally biased region" description="Low complexity" evidence="1">
    <location>
        <begin position="9"/>
        <end position="22"/>
    </location>
</feature>
<dbReference type="RefSeq" id="XP_003337647.2">
    <property type="nucleotide sequence ID" value="XM_003337599.2"/>
</dbReference>
<dbReference type="EMBL" id="DS178386">
    <property type="protein sequence ID" value="EFP93228.2"/>
    <property type="molecule type" value="Genomic_DNA"/>
</dbReference>
<name>E3L9K3_PUCGT</name>
<accession>E3L9K3</accession>
<gene>
    <name evidence="2" type="ORF">PGTG_19174</name>
</gene>
<evidence type="ECO:0000313" key="3">
    <source>
        <dbReference type="Proteomes" id="UP000008783"/>
    </source>
</evidence>
<evidence type="ECO:0000256" key="1">
    <source>
        <dbReference type="SAM" id="MobiDB-lite"/>
    </source>
</evidence>